<dbReference type="RefSeq" id="WP_152713836.1">
    <property type="nucleotide sequence ID" value="NZ_VOSJ01000092.1"/>
</dbReference>
<protein>
    <recommendedName>
        <fullName evidence="3">Single-stranded DNA-binding protein</fullName>
    </recommendedName>
</protein>
<dbReference type="OrthoDB" id="8024911at2"/>
<dbReference type="EMBL" id="VOSK01000092">
    <property type="protein sequence ID" value="MPR27511.1"/>
    <property type="molecule type" value="Genomic_DNA"/>
</dbReference>
<reference evidence="1 2" key="1">
    <citation type="journal article" date="2019" name="Syst. Appl. Microbiol.">
        <title>Microvirga tunisiensis sp. nov., a root nodule symbiotic bacterium isolated from Lupinus micranthus and L. luteus grown in Northern Tunisia.</title>
        <authorList>
            <person name="Msaddak A."/>
            <person name="Rejili M."/>
            <person name="Duran D."/>
            <person name="Mars M."/>
            <person name="Palacios J.M."/>
            <person name="Ruiz-Argueso T."/>
            <person name="Rey L."/>
            <person name="Imperial J."/>
        </authorList>
    </citation>
    <scope>NUCLEOTIDE SEQUENCE [LARGE SCALE GENOMIC DNA]</scope>
    <source>
        <strain evidence="1 2">Lmie10</strain>
    </source>
</reference>
<name>A0A5N7MKC5_9HYPH</name>
<keyword evidence="2" id="KW-1185">Reference proteome</keyword>
<evidence type="ECO:0000313" key="2">
    <source>
        <dbReference type="Proteomes" id="UP000403266"/>
    </source>
</evidence>
<accession>A0A5N7MKC5</accession>
<sequence length="124" mass="13491">MSQNTAPVAASASTQAAPSQRLYNRNLIVSDLTVKMDKKGRPYANFRGGFKDRKNGADVKIFCQAFGPAYEALKDELVEGNTIKVYGAHEQRQADEANGIQATRSFRIVGKSTPRPQQDAGSAE</sequence>
<evidence type="ECO:0000313" key="1">
    <source>
        <dbReference type="EMBL" id="MPR27511.1"/>
    </source>
</evidence>
<organism evidence="1 2">
    <name type="scientific">Microvirga tunisiensis</name>
    <dbReference type="NCBI Taxonomy" id="2108360"/>
    <lineage>
        <taxon>Bacteria</taxon>
        <taxon>Pseudomonadati</taxon>
        <taxon>Pseudomonadota</taxon>
        <taxon>Alphaproteobacteria</taxon>
        <taxon>Hyphomicrobiales</taxon>
        <taxon>Methylobacteriaceae</taxon>
        <taxon>Microvirga</taxon>
    </lineage>
</organism>
<evidence type="ECO:0008006" key="3">
    <source>
        <dbReference type="Google" id="ProtNLM"/>
    </source>
</evidence>
<comment type="caution">
    <text evidence="1">The sequence shown here is derived from an EMBL/GenBank/DDBJ whole genome shotgun (WGS) entry which is preliminary data.</text>
</comment>
<proteinExistence type="predicted"/>
<dbReference type="Proteomes" id="UP000403266">
    <property type="component" value="Unassembled WGS sequence"/>
</dbReference>
<gene>
    <name evidence="1" type="ORF">FS320_20575</name>
</gene>
<dbReference type="AlphaFoldDB" id="A0A5N7MKC5"/>